<accession>X0WVI0</accession>
<name>X0WVI0_9ZZZZ</name>
<protein>
    <recommendedName>
        <fullName evidence="8">Rod shape-determining protein MreB</fullName>
    </recommendedName>
</protein>
<evidence type="ECO:0000256" key="5">
    <source>
        <dbReference type="ARBA" id="ARBA00022960"/>
    </source>
</evidence>
<feature type="non-terminal residue" evidence="7">
    <location>
        <position position="88"/>
    </location>
</feature>
<evidence type="ECO:0000256" key="2">
    <source>
        <dbReference type="ARBA" id="ARBA00022490"/>
    </source>
</evidence>
<dbReference type="EMBL" id="BARS01030968">
    <property type="protein sequence ID" value="GAG27222.1"/>
    <property type="molecule type" value="Genomic_DNA"/>
</dbReference>
<comment type="subcellular location">
    <subcellularLocation>
        <location evidence="1">Cytoplasm</location>
    </subcellularLocation>
</comment>
<dbReference type="InterPro" id="IPR056546">
    <property type="entry name" value="MreB_MamK-like"/>
</dbReference>
<evidence type="ECO:0000256" key="3">
    <source>
        <dbReference type="ARBA" id="ARBA00022741"/>
    </source>
</evidence>
<keyword evidence="5" id="KW-0133">Cell shape</keyword>
<keyword evidence="3" id="KW-0547">Nucleotide-binding</keyword>
<evidence type="ECO:0000313" key="7">
    <source>
        <dbReference type="EMBL" id="GAG27222.1"/>
    </source>
</evidence>
<sequence length="88" mass="9613">MFGKQIGIDLGTVNVIVYVRGKGVVLNEPSVVAISLTDNRILAVGDEARAMLGRTPETIEVTRPMRDGVIADYVVTEAMLRYFISKVC</sequence>
<dbReference type="Gene3D" id="3.30.420.40">
    <property type="match status" value="1"/>
</dbReference>
<dbReference type="GO" id="GO:0008360">
    <property type="term" value="P:regulation of cell shape"/>
    <property type="evidence" value="ECO:0007669"/>
    <property type="project" value="UniProtKB-KW"/>
</dbReference>
<dbReference type="AlphaFoldDB" id="X0WVI0"/>
<proteinExistence type="inferred from homology"/>
<dbReference type="PANTHER" id="PTHR42749:SF1">
    <property type="entry name" value="CELL SHAPE-DETERMINING PROTEIN MREB"/>
    <property type="match status" value="1"/>
</dbReference>
<dbReference type="GO" id="GO:0005524">
    <property type="term" value="F:ATP binding"/>
    <property type="evidence" value="ECO:0007669"/>
    <property type="project" value="UniProtKB-KW"/>
</dbReference>
<comment type="caution">
    <text evidence="7">The sequence shown here is derived from an EMBL/GenBank/DDBJ whole genome shotgun (WGS) entry which is preliminary data.</text>
</comment>
<dbReference type="GO" id="GO:0000902">
    <property type="term" value="P:cell morphogenesis"/>
    <property type="evidence" value="ECO:0007669"/>
    <property type="project" value="InterPro"/>
</dbReference>
<dbReference type="Pfam" id="PF06723">
    <property type="entry name" value="MreB_Mbl"/>
    <property type="match status" value="1"/>
</dbReference>
<dbReference type="InterPro" id="IPR043129">
    <property type="entry name" value="ATPase_NBD"/>
</dbReference>
<organism evidence="7">
    <name type="scientific">marine sediment metagenome</name>
    <dbReference type="NCBI Taxonomy" id="412755"/>
    <lineage>
        <taxon>unclassified sequences</taxon>
        <taxon>metagenomes</taxon>
        <taxon>ecological metagenomes</taxon>
    </lineage>
</organism>
<evidence type="ECO:0008006" key="8">
    <source>
        <dbReference type="Google" id="ProtNLM"/>
    </source>
</evidence>
<evidence type="ECO:0000256" key="1">
    <source>
        <dbReference type="ARBA" id="ARBA00004496"/>
    </source>
</evidence>
<dbReference type="GO" id="GO:0005737">
    <property type="term" value="C:cytoplasm"/>
    <property type="evidence" value="ECO:0007669"/>
    <property type="project" value="UniProtKB-SubCell"/>
</dbReference>
<dbReference type="PANTHER" id="PTHR42749">
    <property type="entry name" value="CELL SHAPE-DETERMINING PROTEIN MREB"/>
    <property type="match status" value="1"/>
</dbReference>
<reference evidence="7" key="1">
    <citation type="journal article" date="2014" name="Front. Microbiol.">
        <title>High frequency of phylogenetically diverse reductive dehalogenase-homologous genes in deep subseafloor sedimentary metagenomes.</title>
        <authorList>
            <person name="Kawai M."/>
            <person name="Futagami T."/>
            <person name="Toyoda A."/>
            <person name="Takaki Y."/>
            <person name="Nishi S."/>
            <person name="Hori S."/>
            <person name="Arai W."/>
            <person name="Tsubouchi T."/>
            <person name="Morono Y."/>
            <person name="Uchiyama I."/>
            <person name="Ito T."/>
            <person name="Fujiyama A."/>
            <person name="Inagaki F."/>
            <person name="Takami H."/>
        </authorList>
    </citation>
    <scope>NUCLEOTIDE SEQUENCE</scope>
    <source>
        <strain evidence="7">Expedition CK06-06</strain>
    </source>
</reference>
<dbReference type="PRINTS" id="PR01652">
    <property type="entry name" value="SHAPEPROTEIN"/>
</dbReference>
<comment type="similarity">
    <text evidence="6">Belongs to the FtsA/MreB family.</text>
</comment>
<evidence type="ECO:0000256" key="4">
    <source>
        <dbReference type="ARBA" id="ARBA00022840"/>
    </source>
</evidence>
<keyword evidence="4" id="KW-0067">ATP-binding</keyword>
<keyword evidence="2" id="KW-0963">Cytoplasm</keyword>
<dbReference type="SUPFAM" id="SSF53067">
    <property type="entry name" value="Actin-like ATPase domain"/>
    <property type="match status" value="1"/>
</dbReference>
<gene>
    <name evidence="7" type="ORF">S01H1_48234</name>
</gene>
<evidence type="ECO:0000256" key="6">
    <source>
        <dbReference type="ARBA" id="ARBA00023458"/>
    </source>
</evidence>
<dbReference type="InterPro" id="IPR004753">
    <property type="entry name" value="MreB"/>
</dbReference>